<dbReference type="InterPro" id="IPR036365">
    <property type="entry name" value="PGBD-like_sf"/>
</dbReference>
<keyword evidence="2" id="KW-1133">Transmembrane helix</keyword>
<dbReference type="Gene3D" id="1.10.101.10">
    <property type="entry name" value="PGBD-like superfamily/PGBD"/>
    <property type="match status" value="1"/>
</dbReference>
<accession>A0A2G9ZF46</accession>
<dbReference type="InterPro" id="IPR036366">
    <property type="entry name" value="PGBDSf"/>
</dbReference>
<dbReference type="Pfam" id="PF16403">
    <property type="entry name" value="Bact_surface_Ig-like"/>
    <property type="match status" value="1"/>
</dbReference>
<dbReference type="Pfam" id="PF01471">
    <property type="entry name" value="PG_binding_1"/>
    <property type="match status" value="1"/>
</dbReference>
<dbReference type="InterPro" id="IPR032179">
    <property type="entry name" value="Cry22Aa_Ig-like"/>
</dbReference>
<dbReference type="Proteomes" id="UP000230447">
    <property type="component" value="Unassembled WGS sequence"/>
</dbReference>
<evidence type="ECO:0000259" key="4">
    <source>
        <dbReference type="Pfam" id="PF16403"/>
    </source>
</evidence>
<proteinExistence type="predicted"/>
<feature type="domain" description="Pesticidal crystal protein Cry22Aa Ig-like" evidence="4">
    <location>
        <begin position="85"/>
        <end position="156"/>
    </location>
</feature>
<organism evidence="5 6">
    <name type="scientific">bacterium (Candidatus Gribaldobacteria) CG23_combo_of_CG06-09_8_20_14_all_37_87_8</name>
    <dbReference type="NCBI Taxonomy" id="2014278"/>
    <lineage>
        <taxon>Bacteria</taxon>
        <taxon>Candidatus Gribaldobacteria</taxon>
    </lineage>
</organism>
<evidence type="ECO:0000313" key="5">
    <source>
        <dbReference type="EMBL" id="PIP31731.1"/>
    </source>
</evidence>
<name>A0A2G9ZF46_9BACT</name>
<feature type="region of interest" description="Disordered" evidence="1">
    <location>
        <begin position="369"/>
        <end position="392"/>
    </location>
</feature>
<keyword evidence="2" id="KW-0812">Transmembrane</keyword>
<sequence length="618" mass="66350">MVVLGLAGVDVTKTGSYTIKITVEDSAGLFAKPLYREIYIRNPGTDYPARCLWDGTYNRDCSSGCFVPDEPGQEPEPPVNQPPLITLLGANPFEIIKDSIFTDLGATSSDLEDGDLTSQIKTLGSVDTSIVGTYTLTYSVHDSGGLGATTTRQVQVQSPPQSGNSAVIRVCKIITDEQSVISDGSQIDGTFTLGGPQRSVYIVTDSTSSVPTTVFQTPLVLNADLLGNDGINDAQCITYPNLPLSNYFFDREVVLGSNWLAPKYYIYKQNETPSLNNFDIFYDDWYTVTTTDDNTHKRSNGLVDMYPAGGPAIQYDQTVVIWNTMATTTPEDTGTSEEEDDGGCSGSCGGSGYTGGAVILFSDNNVGGSGGTGGDGGSGGSGGEGDGGSSEGEDQCALLNVYLKQGGNNLIEEVRKLQLFLKDFEGFNEVEISGIFDETTLNAVLQFQEKYGDDVLGEWGLNNPTGYVYITTKNKVNEIYCQLEIPLTEEEEEVILGFKQTLGNLVAKDQESQGAFSGGRSSQEEDGAGNDQTTFLGPLALGENQEGGNENQAQDGGDNLFFGLIGFFGQTLSQNMPYLIVGLVLLLILAFVISLIRIRTKKRAKLLSEILQVSNQQV</sequence>
<evidence type="ECO:0000259" key="3">
    <source>
        <dbReference type="Pfam" id="PF01471"/>
    </source>
</evidence>
<dbReference type="SUPFAM" id="SSF47090">
    <property type="entry name" value="PGBD-like"/>
    <property type="match status" value="1"/>
</dbReference>
<keyword evidence="2" id="KW-0472">Membrane</keyword>
<feature type="region of interest" description="Disordered" evidence="1">
    <location>
        <begin position="513"/>
        <end position="553"/>
    </location>
</feature>
<feature type="compositionally biased region" description="Gly residues" evidence="1">
    <location>
        <begin position="369"/>
        <end position="390"/>
    </location>
</feature>
<evidence type="ECO:0008006" key="7">
    <source>
        <dbReference type="Google" id="ProtNLM"/>
    </source>
</evidence>
<gene>
    <name evidence="5" type="ORF">COX24_01985</name>
</gene>
<reference evidence="5 6" key="1">
    <citation type="submission" date="2017-09" db="EMBL/GenBank/DDBJ databases">
        <title>Depth-based differentiation of microbial function through sediment-hosted aquifers and enrichment of novel symbionts in the deep terrestrial subsurface.</title>
        <authorList>
            <person name="Probst A.J."/>
            <person name="Ladd B."/>
            <person name="Jarett J.K."/>
            <person name="Geller-Mcgrath D.E."/>
            <person name="Sieber C.M."/>
            <person name="Emerson J.B."/>
            <person name="Anantharaman K."/>
            <person name="Thomas B.C."/>
            <person name="Malmstrom R."/>
            <person name="Stieglmeier M."/>
            <person name="Klingl A."/>
            <person name="Woyke T."/>
            <person name="Ryan C.M."/>
            <person name="Banfield J.F."/>
        </authorList>
    </citation>
    <scope>NUCLEOTIDE SEQUENCE [LARGE SCALE GENOMIC DNA]</scope>
    <source>
        <strain evidence="5">CG23_combo_of_CG06-09_8_20_14_all_37_87_8</strain>
    </source>
</reference>
<dbReference type="AlphaFoldDB" id="A0A2G9ZF46"/>
<feature type="region of interest" description="Disordered" evidence="1">
    <location>
        <begin position="328"/>
        <end position="347"/>
    </location>
</feature>
<comment type="caution">
    <text evidence="5">The sequence shown here is derived from an EMBL/GenBank/DDBJ whole genome shotgun (WGS) entry which is preliminary data.</text>
</comment>
<evidence type="ECO:0000256" key="1">
    <source>
        <dbReference type="SAM" id="MobiDB-lite"/>
    </source>
</evidence>
<evidence type="ECO:0000313" key="6">
    <source>
        <dbReference type="Proteomes" id="UP000230447"/>
    </source>
</evidence>
<protein>
    <recommendedName>
        <fullName evidence="7">Pesticidal crystal protein Cry22Aa Ig-like domain-containing protein</fullName>
    </recommendedName>
</protein>
<feature type="domain" description="Peptidoglycan binding-like" evidence="3">
    <location>
        <begin position="412"/>
        <end position="452"/>
    </location>
</feature>
<dbReference type="InterPro" id="IPR013783">
    <property type="entry name" value="Ig-like_fold"/>
</dbReference>
<dbReference type="InterPro" id="IPR002477">
    <property type="entry name" value="Peptidoglycan-bd-like"/>
</dbReference>
<feature type="transmembrane region" description="Helical" evidence="2">
    <location>
        <begin position="576"/>
        <end position="596"/>
    </location>
</feature>
<evidence type="ECO:0000256" key="2">
    <source>
        <dbReference type="SAM" id="Phobius"/>
    </source>
</evidence>
<dbReference type="EMBL" id="PCSB01000040">
    <property type="protein sequence ID" value="PIP31731.1"/>
    <property type="molecule type" value="Genomic_DNA"/>
</dbReference>
<dbReference type="Gene3D" id="2.60.40.10">
    <property type="entry name" value="Immunoglobulins"/>
    <property type="match status" value="1"/>
</dbReference>